<evidence type="ECO:0000256" key="6">
    <source>
        <dbReference type="ARBA" id="ARBA00023136"/>
    </source>
</evidence>
<organism evidence="14 15">
    <name type="scientific">Phocaeicola dorei</name>
    <dbReference type="NCBI Taxonomy" id="357276"/>
    <lineage>
        <taxon>Bacteria</taxon>
        <taxon>Pseudomonadati</taxon>
        <taxon>Bacteroidota</taxon>
        <taxon>Bacteroidia</taxon>
        <taxon>Bacteroidales</taxon>
        <taxon>Bacteroidaceae</taxon>
        <taxon>Phocaeicola</taxon>
    </lineage>
</organism>
<dbReference type="Gene3D" id="2.60.40.1120">
    <property type="entry name" value="Carboxypeptidase-like, regulatory domain"/>
    <property type="match status" value="1"/>
</dbReference>
<dbReference type="Gene3D" id="2.40.170.20">
    <property type="entry name" value="TonB-dependent receptor, beta-barrel domain"/>
    <property type="match status" value="1"/>
</dbReference>
<dbReference type="AlphaFoldDB" id="A0AA95HT50"/>
<feature type="signal peptide" evidence="10">
    <location>
        <begin position="1"/>
        <end position="26"/>
    </location>
</feature>
<dbReference type="Gene3D" id="2.170.130.10">
    <property type="entry name" value="TonB-dependent receptor, plug domain"/>
    <property type="match status" value="1"/>
</dbReference>
<dbReference type="InterPro" id="IPR039426">
    <property type="entry name" value="TonB-dep_rcpt-like"/>
</dbReference>
<dbReference type="GeneID" id="93448782"/>
<evidence type="ECO:0000313" key="14">
    <source>
        <dbReference type="EMBL" id="WHX09940.1"/>
    </source>
</evidence>
<protein>
    <submittedName>
        <fullName evidence="14">TonB-dependent receptor</fullName>
    </submittedName>
</protein>
<evidence type="ECO:0000256" key="8">
    <source>
        <dbReference type="PROSITE-ProRule" id="PRU01360"/>
    </source>
</evidence>
<dbReference type="InterPro" id="IPR000531">
    <property type="entry name" value="Beta-barrel_TonB"/>
</dbReference>
<evidence type="ECO:0000256" key="3">
    <source>
        <dbReference type="ARBA" id="ARBA00022452"/>
    </source>
</evidence>
<keyword evidence="2 8" id="KW-0813">Transport</keyword>
<keyword evidence="3 8" id="KW-1134">Transmembrane beta strand</keyword>
<dbReference type="GO" id="GO:0009279">
    <property type="term" value="C:cell outer membrane"/>
    <property type="evidence" value="ECO:0007669"/>
    <property type="project" value="UniProtKB-SubCell"/>
</dbReference>
<dbReference type="Pfam" id="PF13715">
    <property type="entry name" value="CarbopepD_reg_2"/>
    <property type="match status" value="1"/>
</dbReference>
<keyword evidence="4 8" id="KW-0812">Transmembrane</keyword>
<evidence type="ECO:0000256" key="7">
    <source>
        <dbReference type="ARBA" id="ARBA00023237"/>
    </source>
</evidence>
<evidence type="ECO:0000256" key="5">
    <source>
        <dbReference type="ARBA" id="ARBA00023077"/>
    </source>
</evidence>
<evidence type="ECO:0000313" key="13">
    <source>
        <dbReference type="EMBL" id="MDU0271682.1"/>
    </source>
</evidence>
<feature type="chain" id="PRO_5041590726" evidence="10">
    <location>
        <begin position="27"/>
        <end position="1075"/>
    </location>
</feature>
<keyword evidence="5 9" id="KW-0798">TonB box</keyword>
<evidence type="ECO:0000313" key="15">
    <source>
        <dbReference type="Proteomes" id="UP001177934"/>
    </source>
</evidence>
<evidence type="ECO:0000256" key="1">
    <source>
        <dbReference type="ARBA" id="ARBA00004571"/>
    </source>
</evidence>
<dbReference type="InterPro" id="IPR023996">
    <property type="entry name" value="TonB-dep_OMP_SusC/RagA"/>
</dbReference>
<dbReference type="RefSeq" id="WP_007840918.1">
    <property type="nucleotide sequence ID" value="NZ_BAABYF010000001.1"/>
</dbReference>
<sequence>MLKRLKSVSMLLFLMGASTGAAYAVANPGVTDVKITQQSGTCTGVVKDATGETVIGASVVVKGTTNGTITGLDGDFSLSNVKKGDIIQISFVGYITQEVLWNGTPLNVILKDDTQTLDEVVVVAFGTQKKVNVTGAVSTVGAKEIAARPVSSTVEALQGVVPGMNISTSSDGGSLKGNKEFNIRGTGTIGKGSSVSPLVLIDGMEGDINAINPQDIENISVLKDAAASSIYGSRAPGGVILITTKKGKSGKPSINYNNNFRFNSPLNMPHMADSYSFALAINDQLTNGGQSPMYSEKKLQQILDYQHGKSTQYMWATDAGRWNAFDDPNRQDVMPTANTDWLHELFGDSFTQEHSISVNGGTDVMQYYMSANYLDEGGLLKYGDDGRQRYSFTGKINADLAKWLKVGYSVRFNRIDYSSPSFASAGENKENVFYFDVCRYWPVIPVVDPNGFYTAESKIYQLTEGGRYNTQNDVVAQQLQFLIEPIKNWKTTIELNYRSNYNFSHTDYQTVYAYDVNKNPYAIANTTSGVTEYAYKSNFFNPNIFTEYSLELENGHNMKAMVGFQSELFKQRDITAKQNNIMSGIPTLNTTTDNARASGGYQEWATAGFFGRINYDYKGRYLVEANLRYDGSSRFLRDQRWNWFPSFSLGWNVAREAFFEKYTNIVNTLKVRGSWGELGNQNTDNWYPFYRIIDYKQNNGGWLVNGLKPNTAAESSLVSALLGWEKTQTLNIGFDLGMLDNRFNLNFDYFQRKSIDMVGPGQELPTILGIAVPNVNNLNMTSKGWELQVSWRDQIRDFRYGVTLALSDNQVVIDKYPNPSKDLGQTYYDGAHLGDLWGYQTIGIAKTQAEMDAHLAKVDQSSMGSNWGAGDIMYADLDGDGVISAKDNTADNHGDKVLLGNKTPRYNFGLNLDAAYKGFDLKVFFQGTLKRDYMPGSGAESMMFWGAVGYWQTNFFEPHLDYFRPADTTSPLGANVDGYYPRPLESDKNRKAQSRYMQNAAYCRLKNVTLGYTLPADLTKKFYVNNLRFFVSAENLFTITNLCDTFDPETIGVGNWEGCTYPLSKTISFGLSATF</sequence>
<dbReference type="NCBIfam" id="TIGR04056">
    <property type="entry name" value="OMP_RagA_SusC"/>
    <property type="match status" value="1"/>
</dbReference>
<comment type="similarity">
    <text evidence="8 9">Belongs to the TonB-dependent receptor family.</text>
</comment>
<dbReference type="Proteomes" id="UP001181086">
    <property type="component" value="Unassembled WGS sequence"/>
</dbReference>
<evidence type="ECO:0000259" key="11">
    <source>
        <dbReference type="Pfam" id="PF00593"/>
    </source>
</evidence>
<dbReference type="InterPro" id="IPR023997">
    <property type="entry name" value="TonB-dep_OMP_SusC/RagA_CS"/>
</dbReference>
<dbReference type="Pfam" id="PF07715">
    <property type="entry name" value="Plug"/>
    <property type="match status" value="1"/>
</dbReference>
<evidence type="ECO:0000256" key="4">
    <source>
        <dbReference type="ARBA" id="ARBA00022692"/>
    </source>
</evidence>
<gene>
    <name evidence="14" type="ORF">QNN11_22750</name>
    <name evidence="13" type="ORF">RVH45_17665</name>
</gene>
<dbReference type="Proteomes" id="UP001177934">
    <property type="component" value="Chromosome"/>
</dbReference>
<reference evidence="14" key="1">
    <citation type="journal article" date="2023" name="Nat. Commun.">
        <title>Identification of a novel Human Milk Oligosaccharides utilization cluster in the infant gut commensal Bacteroides dorei.</title>
        <authorList>
            <person name="Kijner S."/>
            <person name="Ennis D."/>
            <person name="Shmorak S."/>
            <person name="Florentin A."/>
            <person name="Yassour M."/>
        </authorList>
    </citation>
    <scope>NUCLEOTIDE SEQUENCE</scope>
    <source>
        <strain evidence="14">2</strain>
    </source>
</reference>
<reference evidence="13" key="2">
    <citation type="submission" date="2023-10" db="EMBL/GenBank/DDBJ databases">
        <title>Genome of Potential pathogenic bacteria in Crohn's disease.</title>
        <authorList>
            <person name="Rodriguez-Palacios A."/>
        </authorList>
    </citation>
    <scope>NUCLEOTIDE SEQUENCE</scope>
    <source>
        <strain evidence="13">CavFT-hAR62</strain>
    </source>
</reference>
<feature type="domain" description="TonB-dependent receptor plug" evidence="12">
    <location>
        <begin position="130"/>
        <end position="239"/>
    </location>
</feature>
<dbReference type="NCBIfam" id="TIGR04057">
    <property type="entry name" value="SusC_RagA_signa"/>
    <property type="match status" value="1"/>
</dbReference>
<keyword evidence="7 8" id="KW-0998">Cell outer membrane</keyword>
<dbReference type="SUPFAM" id="SSF56935">
    <property type="entry name" value="Porins"/>
    <property type="match status" value="1"/>
</dbReference>
<dbReference type="SUPFAM" id="SSF49464">
    <property type="entry name" value="Carboxypeptidase regulatory domain-like"/>
    <property type="match status" value="1"/>
</dbReference>
<dbReference type="InterPro" id="IPR008969">
    <property type="entry name" value="CarboxyPept-like_regulatory"/>
</dbReference>
<accession>A0AA95HT50</accession>
<dbReference type="InterPro" id="IPR036942">
    <property type="entry name" value="Beta-barrel_TonB_sf"/>
</dbReference>
<dbReference type="InterPro" id="IPR012910">
    <property type="entry name" value="Plug_dom"/>
</dbReference>
<dbReference type="InterPro" id="IPR037066">
    <property type="entry name" value="Plug_dom_sf"/>
</dbReference>
<dbReference type="EMBL" id="CP126056">
    <property type="protein sequence ID" value="WHX09940.1"/>
    <property type="molecule type" value="Genomic_DNA"/>
</dbReference>
<dbReference type="Pfam" id="PF00593">
    <property type="entry name" value="TonB_dep_Rec_b-barrel"/>
    <property type="match status" value="1"/>
</dbReference>
<comment type="subcellular location">
    <subcellularLocation>
        <location evidence="1 8">Cell outer membrane</location>
        <topology evidence="1 8">Multi-pass membrane protein</topology>
    </subcellularLocation>
</comment>
<keyword evidence="6 8" id="KW-0472">Membrane</keyword>
<keyword evidence="14" id="KW-0675">Receptor</keyword>
<keyword evidence="10" id="KW-0732">Signal</keyword>
<evidence type="ECO:0000256" key="10">
    <source>
        <dbReference type="SAM" id="SignalP"/>
    </source>
</evidence>
<name>A0AA95HT50_9BACT</name>
<evidence type="ECO:0000256" key="2">
    <source>
        <dbReference type="ARBA" id="ARBA00022448"/>
    </source>
</evidence>
<proteinExistence type="inferred from homology"/>
<evidence type="ECO:0000256" key="9">
    <source>
        <dbReference type="RuleBase" id="RU003357"/>
    </source>
</evidence>
<feature type="domain" description="TonB-dependent receptor-like beta-barrel" evidence="11">
    <location>
        <begin position="465"/>
        <end position="1027"/>
    </location>
</feature>
<dbReference type="PROSITE" id="PS52016">
    <property type="entry name" value="TONB_DEPENDENT_REC_3"/>
    <property type="match status" value="1"/>
</dbReference>
<evidence type="ECO:0000259" key="12">
    <source>
        <dbReference type="Pfam" id="PF07715"/>
    </source>
</evidence>
<dbReference type="EMBL" id="JAWDEV010000012">
    <property type="protein sequence ID" value="MDU0271682.1"/>
    <property type="molecule type" value="Genomic_DNA"/>
</dbReference>